<protein>
    <submittedName>
        <fullName evidence="2">Uncharacterized protein</fullName>
    </submittedName>
</protein>
<organism evidence="2 3">
    <name type="scientific">Xanthomonas arboricola pv. guizotiae</name>
    <dbReference type="NCBI Taxonomy" id="487867"/>
    <lineage>
        <taxon>Bacteria</taxon>
        <taxon>Pseudomonadati</taxon>
        <taxon>Pseudomonadota</taxon>
        <taxon>Gammaproteobacteria</taxon>
        <taxon>Lysobacterales</taxon>
        <taxon>Lysobacteraceae</taxon>
        <taxon>Xanthomonas</taxon>
    </lineage>
</organism>
<reference evidence="2 3" key="1">
    <citation type="submission" date="2016-08" db="EMBL/GenBank/DDBJ databases">
        <title>Evolution of the type three secretion system and type three effector repertoires in Xanthomonas.</title>
        <authorList>
            <person name="Merda D."/>
            <person name="Briand M."/>
            <person name="Bosis E."/>
            <person name="Rousseau C."/>
            <person name="Portier P."/>
            <person name="Jacques M.-A."/>
            <person name="Fischer-Le Saux M."/>
        </authorList>
    </citation>
    <scope>NUCLEOTIDE SEQUENCE [LARGE SCALE GENOMIC DNA]</scope>
    <source>
        <strain evidence="2 3">CFBP 7409</strain>
    </source>
</reference>
<name>A0A2S6ZYB9_9XANT</name>
<dbReference type="Proteomes" id="UP000238049">
    <property type="component" value="Unassembled WGS sequence"/>
</dbReference>
<sequence>MRAAVTRCRPRAPRSSRDRTAAELAAIRIHRARLLPDAENAQRARRPGISLQQPGCTLTDVRQRTVRTILLLGEVDGVGVNSTSACAIHLTACCSR</sequence>
<comment type="caution">
    <text evidence="2">The sequence shown here is derived from an EMBL/GenBank/DDBJ whole genome shotgun (WGS) entry which is preliminary data.</text>
</comment>
<proteinExistence type="predicted"/>
<evidence type="ECO:0000313" key="2">
    <source>
        <dbReference type="EMBL" id="PPT98076.1"/>
    </source>
</evidence>
<feature type="region of interest" description="Disordered" evidence="1">
    <location>
        <begin position="1"/>
        <end position="20"/>
    </location>
</feature>
<gene>
    <name evidence="2" type="ORF">XarbCFBP7409_13540</name>
</gene>
<evidence type="ECO:0000256" key="1">
    <source>
        <dbReference type="SAM" id="MobiDB-lite"/>
    </source>
</evidence>
<accession>A0A2S6ZYB9</accession>
<dbReference type="AlphaFoldDB" id="A0A2S6ZYB9"/>
<dbReference type="EMBL" id="MDSL01000027">
    <property type="protein sequence ID" value="PPT98076.1"/>
    <property type="molecule type" value="Genomic_DNA"/>
</dbReference>
<dbReference type="RefSeq" id="WP_104563898.1">
    <property type="nucleotide sequence ID" value="NZ_MDSK01000030.1"/>
</dbReference>
<evidence type="ECO:0000313" key="3">
    <source>
        <dbReference type="Proteomes" id="UP000238049"/>
    </source>
</evidence>